<evidence type="ECO:0000313" key="1">
    <source>
        <dbReference type="EMBL" id="KAF9067609.1"/>
    </source>
</evidence>
<accession>A0A9P5U6D0</accession>
<proteinExistence type="predicted"/>
<reference evidence="1" key="1">
    <citation type="submission" date="2020-11" db="EMBL/GenBank/DDBJ databases">
        <authorList>
            <consortium name="DOE Joint Genome Institute"/>
            <person name="Ahrendt S."/>
            <person name="Riley R."/>
            <person name="Andreopoulos W."/>
            <person name="Labutti K."/>
            <person name="Pangilinan J."/>
            <person name="Ruiz-Duenas F.J."/>
            <person name="Barrasa J.M."/>
            <person name="Sanchez-Garcia M."/>
            <person name="Camarero S."/>
            <person name="Miyauchi S."/>
            <person name="Serrano A."/>
            <person name="Linde D."/>
            <person name="Babiker R."/>
            <person name="Drula E."/>
            <person name="Ayuso-Fernandez I."/>
            <person name="Pacheco R."/>
            <person name="Padilla G."/>
            <person name="Ferreira P."/>
            <person name="Barriuso J."/>
            <person name="Kellner H."/>
            <person name="Castanera R."/>
            <person name="Alfaro M."/>
            <person name="Ramirez L."/>
            <person name="Pisabarro A.G."/>
            <person name="Kuo A."/>
            <person name="Tritt A."/>
            <person name="Lipzen A."/>
            <person name="He G."/>
            <person name="Yan M."/>
            <person name="Ng V."/>
            <person name="Cullen D."/>
            <person name="Martin F."/>
            <person name="Rosso M.-N."/>
            <person name="Henrissat B."/>
            <person name="Hibbett D."/>
            <person name="Martinez A.T."/>
            <person name="Grigoriev I.V."/>
        </authorList>
    </citation>
    <scope>NUCLEOTIDE SEQUENCE</scope>
    <source>
        <strain evidence="1">AH 40177</strain>
    </source>
</reference>
<dbReference type="Proteomes" id="UP000772434">
    <property type="component" value="Unassembled WGS sequence"/>
</dbReference>
<evidence type="ECO:0000313" key="2">
    <source>
        <dbReference type="Proteomes" id="UP000772434"/>
    </source>
</evidence>
<dbReference type="AlphaFoldDB" id="A0A9P5U6D0"/>
<name>A0A9P5U6D0_9AGAR</name>
<dbReference type="EMBL" id="JADNRY010000071">
    <property type="protein sequence ID" value="KAF9067609.1"/>
    <property type="molecule type" value="Genomic_DNA"/>
</dbReference>
<gene>
    <name evidence="1" type="ORF">BDP27DRAFT_1364806</name>
</gene>
<protein>
    <submittedName>
        <fullName evidence="1">Uncharacterized protein</fullName>
    </submittedName>
</protein>
<keyword evidence="2" id="KW-1185">Reference proteome</keyword>
<organism evidence="1 2">
    <name type="scientific">Rhodocollybia butyracea</name>
    <dbReference type="NCBI Taxonomy" id="206335"/>
    <lineage>
        <taxon>Eukaryota</taxon>
        <taxon>Fungi</taxon>
        <taxon>Dikarya</taxon>
        <taxon>Basidiomycota</taxon>
        <taxon>Agaricomycotina</taxon>
        <taxon>Agaricomycetes</taxon>
        <taxon>Agaricomycetidae</taxon>
        <taxon>Agaricales</taxon>
        <taxon>Marasmiineae</taxon>
        <taxon>Omphalotaceae</taxon>
        <taxon>Rhodocollybia</taxon>
    </lineage>
</organism>
<sequence>MTNSQAFIFSGVIDGLLRFNEPRGVSYILPALIQDATLLRTRLTKSKLALQKRLRLGPAVPSWDYKYCRSRRSDQEQNVHVDSCTTSTDNYFYSARMFPQFEAEVLDRKTLRILVSKARMRTIAPEFERYDERRRPLPQFTVVHTCGATGSRIVNKVLYNVTDTVDVGSVEFTESVLFLVFARYKIFTLVVDSAIIPNSSNNAQMKTRVKKTFWQISFYFGALTIFTISWPLNESGLIAIYKGFQIVELNTFKPGIDKLNKNSSGKAKNIPTRPLILRKQEEWDLGIPTMTHKSFRLFYA</sequence>
<comment type="caution">
    <text evidence="1">The sequence shown here is derived from an EMBL/GenBank/DDBJ whole genome shotgun (WGS) entry which is preliminary data.</text>
</comment>